<comment type="caution">
    <text evidence="1">The sequence shown here is derived from an EMBL/GenBank/DDBJ whole genome shotgun (WGS) entry which is preliminary data.</text>
</comment>
<proteinExistence type="predicted"/>
<reference evidence="1 2" key="1">
    <citation type="submission" date="2018-03" db="EMBL/GenBank/DDBJ databases">
        <title>Genomic Encyclopedia of Type Strains, Phase III (KMG-III): the genomes of soil and plant-associated and newly described type strains.</title>
        <authorList>
            <person name="Whitman W."/>
        </authorList>
    </citation>
    <scope>NUCLEOTIDE SEQUENCE [LARGE SCALE GENOMIC DNA]</scope>
    <source>
        <strain evidence="1 2">CGMCC 1.12259</strain>
    </source>
</reference>
<dbReference type="AlphaFoldDB" id="A0A2P8H4U9"/>
<accession>A0A2P8H4U9</accession>
<evidence type="ECO:0000313" key="2">
    <source>
        <dbReference type="Proteomes" id="UP000242682"/>
    </source>
</evidence>
<dbReference type="EMBL" id="PYAT01000003">
    <property type="protein sequence ID" value="PSL41252.1"/>
    <property type="molecule type" value="Genomic_DNA"/>
</dbReference>
<dbReference type="Proteomes" id="UP000242682">
    <property type="component" value="Unassembled WGS sequence"/>
</dbReference>
<evidence type="ECO:0000313" key="1">
    <source>
        <dbReference type="EMBL" id="PSL41252.1"/>
    </source>
</evidence>
<organism evidence="1 2">
    <name type="scientific">Planomicrobium soli</name>
    <dbReference type="NCBI Taxonomy" id="1176648"/>
    <lineage>
        <taxon>Bacteria</taxon>
        <taxon>Bacillati</taxon>
        <taxon>Bacillota</taxon>
        <taxon>Bacilli</taxon>
        <taxon>Bacillales</taxon>
        <taxon>Caryophanaceae</taxon>
        <taxon>Planomicrobium</taxon>
    </lineage>
</organism>
<protein>
    <submittedName>
        <fullName evidence="1">Uncharacterized protein</fullName>
    </submittedName>
</protein>
<sequence>MVSIAEGFLQVLVVAVLLADMDDPGQLCMLKEKYECSEENMRFQGEICTFRKKYARSDENMHVQNSSHL</sequence>
<gene>
    <name evidence="1" type="ORF">B0H99_103388</name>
</gene>
<name>A0A2P8H4U9_9BACL</name>
<keyword evidence="2" id="KW-1185">Reference proteome</keyword>